<feature type="domain" description="CHK kinase-like" evidence="1">
    <location>
        <begin position="134"/>
        <end position="324"/>
    </location>
</feature>
<dbReference type="InterPro" id="IPR011009">
    <property type="entry name" value="Kinase-like_dom_sf"/>
</dbReference>
<dbReference type="Pfam" id="PF02958">
    <property type="entry name" value="EcKL"/>
    <property type="match status" value="1"/>
</dbReference>
<reference evidence="2" key="1">
    <citation type="journal article" date="1997" name="Nucleic Acids Res.">
        <title>tRNAscan-SE: a program for improved detection of transfer RNA genes in genomic sequence.</title>
        <authorList>
            <person name="Lowe T.M."/>
            <person name="Eddy S.R."/>
        </authorList>
    </citation>
    <scope>NUCLEOTIDE SEQUENCE [LARGE SCALE GENOMIC DNA]</scope>
</reference>
<evidence type="ECO:0000313" key="3">
    <source>
        <dbReference type="RefSeq" id="XP_017863585.1"/>
    </source>
</evidence>
<dbReference type="InterPro" id="IPR004119">
    <property type="entry name" value="EcKL"/>
</dbReference>
<keyword evidence="2" id="KW-1185">Reference proteome</keyword>
<organism evidence="2 3">
    <name type="scientific">Drosophila arizonae</name>
    <name type="common">Fruit fly</name>
    <dbReference type="NCBI Taxonomy" id="7263"/>
    <lineage>
        <taxon>Eukaryota</taxon>
        <taxon>Metazoa</taxon>
        <taxon>Ecdysozoa</taxon>
        <taxon>Arthropoda</taxon>
        <taxon>Hexapoda</taxon>
        <taxon>Insecta</taxon>
        <taxon>Pterygota</taxon>
        <taxon>Neoptera</taxon>
        <taxon>Endopterygota</taxon>
        <taxon>Diptera</taxon>
        <taxon>Brachycera</taxon>
        <taxon>Muscomorpha</taxon>
        <taxon>Ephydroidea</taxon>
        <taxon>Drosophilidae</taxon>
        <taxon>Drosophila</taxon>
    </lineage>
</organism>
<dbReference type="SUPFAM" id="SSF56112">
    <property type="entry name" value="Protein kinase-like (PK-like)"/>
    <property type="match status" value="1"/>
</dbReference>
<reference evidence="2" key="2">
    <citation type="journal article" date="2016" name="G3 (Bethesda)">
        <title>Genome Evolution in Three Species of Cactophilic Drosophila.</title>
        <authorList>
            <person name="Sanchez-Flores A."/>
            <person name="Penazola F."/>
            <person name="Carpinteyro-Ponce J."/>
            <person name="Nazario-Yepiz N."/>
            <person name="Abreu-Goodger C."/>
            <person name="Machado C.A."/>
            <person name="Markow T.A."/>
        </authorList>
    </citation>
    <scope>NUCLEOTIDE SEQUENCE [LARGE SCALE GENOMIC DNA]</scope>
</reference>
<evidence type="ECO:0000313" key="2">
    <source>
        <dbReference type="Proteomes" id="UP000694904"/>
    </source>
</evidence>
<proteinExistence type="predicted"/>
<name>A0ABM1P8P9_DROAR</name>
<dbReference type="PANTHER" id="PTHR11012:SF56">
    <property type="entry name" value="CHK KINASE-LIKE DOMAIN-CONTAINING PROTEIN-RELATED"/>
    <property type="match status" value="1"/>
</dbReference>
<dbReference type="RefSeq" id="XP_017863585.1">
    <property type="nucleotide sequence ID" value="XM_018008096.1"/>
</dbReference>
<dbReference type="GeneID" id="108614145"/>
<accession>A0ABM1P8P9</accession>
<reference evidence="3" key="3">
    <citation type="submission" date="2025-08" db="UniProtKB">
        <authorList>
            <consortium name="RefSeq"/>
        </authorList>
    </citation>
    <scope>IDENTIFICATION</scope>
    <source>
        <tissue evidence="3">Whole organism</tissue>
    </source>
</reference>
<sequence>MDLTGEKTAAEAATSTNHDADYIAKALALAFNSESLRVESFHSEPIIQRGENFCSVIYRIKVEFRKSEDAPLEQGNYVLKDLLPIVAEVGSNEKLMFQEILPAMAKILEKSSLEEHKLSADCLFVEREPGKEIYLLEDLCALGYASMNRQKGLNLEDAEICVHKLAQFHAASMLLLHEQPELVGQLSPSHYAEGLDDPFAQVIVVNGTAFGADVAAELPGMSKIADKMRAQLPAEYETRMKTVVDGKNTAMPVIVHGDLWLNNLMINAAEKKAIIVDFQNCFIGSAAIDVQFFLYTSLQLDVLLQHREHLLKRYYESLCQTLTALNYTGNTLSYEQLVEEMRQCLFYAYYAVVCELPICCASKEAGEDFTVATFMSSDAILAKRRQLFANERVLETLKAILPYFDEQGILDPL</sequence>
<dbReference type="PANTHER" id="PTHR11012">
    <property type="entry name" value="PROTEIN KINASE-LIKE DOMAIN-CONTAINING"/>
    <property type="match status" value="1"/>
</dbReference>
<gene>
    <name evidence="3" type="primary">LOC108614145</name>
</gene>
<dbReference type="Proteomes" id="UP000694904">
    <property type="component" value="Chromosome 4"/>
</dbReference>
<protein>
    <submittedName>
        <fullName evidence="3">Uncharacterized protein LOC108614145</fullName>
    </submittedName>
</protein>
<dbReference type="SMART" id="SM00587">
    <property type="entry name" value="CHK"/>
    <property type="match status" value="1"/>
</dbReference>
<evidence type="ECO:0000259" key="1">
    <source>
        <dbReference type="SMART" id="SM00587"/>
    </source>
</evidence>
<dbReference type="Gene3D" id="3.90.1200.10">
    <property type="match status" value="1"/>
</dbReference>
<dbReference type="InterPro" id="IPR015897">
    <property type="entry name" value="CHK_kinase-like"/>
</dbReference>